<gene>
    <name evidence="2" type="ORF">INR99_01035</name>
</gene>
<name>A0A8J7K9D3_9NEIS</name>
<reference evidence="2 3" key="1">
    <citation type="submission" date="2020-10" db="EMBL/GenBank/DDBJ databases">
        <title>The genome sequence of Chitinilyticum litopenaei 4Y14.</title>
        <authorList>
            <person name="Liu Y."/>
        </authorList>
    </citation>
    <scope>NUCLEOTIDE SEQUENCE [LARGE SCALE GENOMIC DNA]</scope>
    <source>
        <strain evidence="2 3">4Y14</strain>
    </source>
</reference>
<dbReference type="Pfam" id="PF11335">
    <property type="entry name" value="DUF3137"/>
    <property type="match status" value="1"/>
</dbReference>
<keyword evidence="1" id="KW-0472">Membrane</keyword>
<keyword evidence="1" id="KW-1133">Transmembrane helix</keyword>
<keyword evidence="1" id="KW-0812">Transmembrane</keyword>
<evidence type="ECO:0000313" key="3">
    <source>
        <dbReference type="Proteomes" id="UP000604481"/>
    </source>
</evidence>
<protein>
    <submittedName>
        <fullName evidence="2">DUF3137 domain-containing protein</fullName>
    </submittedName>
</protein>
<comment type="caution">
    <text evidence="2">The sequence shown here is derived from an EMBL/GenBank/DDBJ whole genome shotgun (WGS) entry which is preliminary data.</text>
</comment>
<sequence>MSQLSPAIRELLARLESERAAEVSRDGQYMLWAAGGTAVLTIIALIVYGELLAGAIPLGIGALVTGMLWLQRGSKTAIKFKLEVLPALLAELAPQMHYDPARSIAEDEFAAAGFFNDIDRYSSSGWIGGRVGDTALHFGYVHAEESYQEPYTDSQGKRQTRTKYRTLFKGIFLSADNNKAFYSRTRLQPGSVNALNNYFGSYLTLEDPEFNAIFKASSDNEVEARYLLTPSTMERFKALHERFPELHAAYRDSRLLLALPASEPFQVDGGDSFLTGELALSLREELQRYLGVVDALDLNTRIWSKAPERTPERATS</sequence>
<dbReference type="AlphaFoldDB" id="A0A8J7K9D3"/>
<feature type="transmembrane region" description="Helical" evidence="1">
    <location>
        <begin position="54"/>
        <end position="71"/>
    </location>
</feature>
<dbReference type="InterPro" id="IPR021484">
    <property type="entry name" value="DUF3137"/>
</dbReference>
<organism evidence="2 3">
    <name type="scientific">Chitinilyticum piscinae</name>
    <dbReference type="NCBI Taxonomy" id="2866724"/>
    <lineage>
        <taxon>Bacteria</taxon>
        <taxon>Pseudomonadati</taxon>
        <taxon>Pseudomonadota</taxon>
        <taxon>Betaproteobacteria</taxon>
        <taxon>Neisseriales</taxon>
        <taxon>Chitinibacteraceae</taxon>
        <taxon>Chitinilyticum</taxon>
    </lineage>
</organism>
<keyword evidence="3" id="KW-1185">Reference proteome</keyword>
<accession>A0A8J7K9D3</accession>
<dbReference type="Proteomes" id="UP000604481">
    <property type="component" value="Unassembled WGS sequence"/>
</dbReference>
<dbReference type="RefSeq" id="WP_194114432.1">
    <property type="nucleotide sequence ID" value="NZ_JADFUA010000001.1"/>
</dbReference>
<dbReference type="EMBL" id="JADFUA010000001">
    <property type="protein sequence ID" value="MBE9607924.1"/>
    <property type="molecule type" value="Genomic_DNA"/>
</dbReference>
<proteinExistence type="predicted"/>
<feature type="transmembrane region" description="Helical" evidence="1">
    <location>
        <begin position="29"/>
        <end position="48"/>
    </location>
</feature>
<evidence type="ECO:0000313" key="2">
    <source>
        <dbReference type="EMBL" id="MBE9607924.1"/>
    </source>
</evidence>
<evidence type="ECO:0000256" key="1">
    <source>
        <dbReference type="SAM" id="Phobius"/>
    </source>
</evidence>